<evidence type="ECO:0008006" key="4">
    <source>
        <dbReference type="Google" id="ProtNLM"/>
    </source>
</evidence>
<dbReference type="GO" id="GO:0003676">
    <property type="term" value="F:nucleic acid binding"/>
    <property type="evidence" value="ECO:0007669"/>
    <property type="project" value="InterPro"/>
</dbReference>
<keyword evidence="1" id="KW-1133">Transmembrane helix</keyword>
<dbReference type="RefSeq" id="WP_095131475.1">
    <property type="nucleotide sequence ID" value="NZ_NIBG01000002.1"/>
</dbReference>
<gene>
    <name evidence="2" type="ORF">CCE28_04535</name>
</gene>
<dbReference type="InterPro" id="IPR010718">
    <property type="entry name" value="DUF1294"/>
</dbReference>
<dbReference type="OrthoDB" id="1698854at2"/>
<feature type="transmembrane region" description="Helical" evidence="1">
    <location>
        <begin position="6"/>
        <end position="23"/>
    </location>
</feature>
<comment type="caution">
    <text evidence="2">The sequence shown here is derived from an EMBL/GenBank/DDBJ whole genome shotgun (WGS) entry which is preliminary data.</text>
</comment>
<keyword evidence="3" id="KW-1185">Reference proteome</keyword>
<protein>
    <recommendedName>
        <fullName evidence="4">DUF1294 domain-containing protein</fullName>
    </recommendedName>
</protein>
<feature type="transmembrane region" description="Helical" evidence="1">
    <location>
        <begin position="69"/>
        <end position="86"/>
    </location>
</feature>
<keyword evidence="1" id="KW-0472">Membrane</keyword>
<organism evidence="2 3">
    <name type="scientific">Anaeromicrobium sediminis</name>
    <dbReference type="NCBI Taxonomy" id="1478221"/>
    <lineage>
        <taxon>Bacteria</taxon>
        <taxon>Bacillati</taxon>
        <taxon>Bacillota</taxon>
        <taxon>Clostridia</taxon>
        <taxon>Peptostreptococcales</taxon>
        <taxon>Thermotaleaceae</taxon>
        <taxon>Anaeromicrobium</taxon>
    </lineage>
</organism>
<proteinExistence type="predicted"/>
<evidence type="ECO:0000313" key="2">
    <source>
        <dbReference type="EMBL" id="PAB60849.1"/>
    </source>
</evidence>
<evidence type="ECO:0000313" key="3">
    <source>
        <dbReference type="Proteomes" id="UP000216024"/>
    </source>
</evidence>
<dbReference type="PIRSF" id="PIRSF002599">
    <property type="entry name" value="Cold_shock_A"/>
    <property type="match status" value="1"/>
</dbReference>
<evidence type="ECO:0000256" key="1">
    <source>
        <dbReference type="SAM" id="Phobius"/>
    </source>
</evidence>
<dbReference type="InterPro" id="IPR012156">
    <property type="entry name" value="Cold_shock_CspA"/>
</dbReference>
<dbReference type="AlphaFoldDB" id="A0A267MMN8"/>
<keyword evidence="1" id="KW-0812">Transmembrane</keyword>
<dbReference type="Proteomes" id="UP000216024">
    <property type="component" value="Unassembled WGS sequence"/>
</dbReference>
<name>A0A267MMN8_9FIRM</name>
<sequence length="89" mass="10393">MKNVIILYLLSINILAFLIMGIDKHKAKKNKWRIQEKTLFIYSLIGGVYGIFLGMKIFHHKTRKKKFSIGIPFILIINVLCIIYLIKIS</sequence>
<reference evidence="2 3" key="1">
    <citation type="submission" date="2017-06" db="EMBL/GenBank/DDBJ databases">
        <title>Draft genome sequence of anaerobic fermentative bacterium Anaeromicrobium sediminis DY2726D isolated from West Pacific Ocean sediments.</title>
        <authorList>
            <person name="Zeng X."/>
        </authorList>
    </citation>
    <scope>NUCLEOTIDE SEQUENCE [LARGE SCALE GENOMIC DNA]</scope>
    <source>
        <strain evidence="2 3">DY2726D</strain>
    </source>
</reference>
<dbReference type="Pfam" id="PF06961">
    <property type="entry name" value="DUF1294"/>
    <property type="match status" value="1"/>
</dbReference>
<feature type="transmembrane region" description="Helical" evidence="1">
    <location>
        <begin position="39"/>
        <end position="57"/>
    </location>
</feature>
<dbReference type="EMBL" id="NIBG01000002">
    <property type="protein sequence ID" value="PAB60849.1"/>
    <property type="molecule type" value="Genomic_DNA"/>
</dbReference>
<accession>A0A267MMN8</accession>